<dbReference type="Proteomes" id="UP001458880">
    <property type="component" value="Unassembled WGS sequence"/>
</dbReference>
<feature type="region of interest" description="Disordered" evidence="1">
    <location>
        <begin position="1"/>
        <end position="68"/>
    </location>
</feature>
<gene>
    <name evidence="2" type="ORF">QE152_g31020</name>
</gene>
<accession>A0AAW1JCJ2</accession>
<reference evidence="2 3" key="1">
    <citation type="journal article" date="2024" name="BMC Genomics">
        <title>De novo assembly and annotation of Popillia japonica's genome with initial clues to its potential as an invasive pest.</title>
        <authorList>
            <person name="Cucini C."/>
            <person name="Boschi S."/>
            <person name="Funari R."/>
            <person name="Cardaioli E."/>
            <person name="Iannotti N."/>
            <person name="Marturano G."/>
            <person name="Paoli F."/>
            <person name="Bruttini M."/>
            <person name="Carapelli A."/>
            <person name="Frati F."/>
            <person name="Nardi F."/>
        </authorList>
    </citation>
    <scope>NUCLEOTIDE SEQUENCE [LARGE SCALE GENOMIC DNA]</scope>
    <source>
        <strain evidence="2">DMR45628</strain>
    </source>
</reference>
<evidence type="ECO:0000313" key="2">
    <source>
        <dbReference type="EMBL" id="KAK9700789.1"/>
    </source>
</evidence>
<dbReference type="AlphaFoldDB" id="A0AAW1JCJ2"/>
<feature type="compositionally biased region" description="Basic and acidic residues" evidence="1">
    <location>
        <begin position="12"/>
        <end position="31"/>
    </location>
</feature>
<proteinExistence type="predicted"/>
<organism evidence="2 3">
    <name type="scientific">Popillia japonica</name>
    <name type="common">Japanese beetle</name>
    <dbReference type="NCBI Taxonomy" id="7064"/>
    <lineage>
        <taxon>Eukaryota</taxon>
        <taxon>Metazoa</taxon>
        <taxon>Ecdysozoa</taxon>
        <taxon>Arthropoda</taxon>
        <taxon>Hexapoda</taxon>
        <taxon>Insecta</taxon>
        <taxon>Pterygota</taxon>
        <taxon>Neoptera</taxon>
        <taxon>Endopterygota</taxon>
        <taxon>Coleoptera</taxon>
        <taxon>Polyphaga</taxon>
        <taxon>Scarabaeiformia</taxon>
        <taxon>Scarabaeidae</taxon>
        <taxon>Rutelinae</taxon>
        <taxon>Popillia</taxon>
    </lineage>
</organism>
<keyword evidence="3" id="KW-1185">Reference proteome</keyword>
<evidence type="ECO:0000256" key="1">
    <source>
        <dbReference type="SAM" id="MobiDB-lite"/>
    </source>
</evidence>
<evidence type="ECO:0000313" key="3">
    <source>
        <dbReference type="Proteomes" id="UP001458880"/>
    </source>
</evidence>
<protein>
    <submittedName>
        <fullName evidence="2">Uncharacterized protein</fullName>
    </submittedName>
</protein>
<name>A0AAW1JCJ2_POPJA</name>
<dbReference type="EMBL" id="JASPKY010000430">
    <property type="protein sequence ID" value="KAK9700789.1"/>
    <property type="molecule type" value="Genomic_DNA"/>
</dbReference>
<comment type="caution">
    <text evidence="2">The sequence shown here is derived from an EMBL/GenBank/DDBJ whole genome shotgun (WGS) entry which is preliminary data.</text>
</comment>
<sequence>MQNQEGEATMGRQEEMTRRRTDLEGERKRTSQDGIKILQGNNMKEGAKHKQNAEPRGGSNDGEAGRND</sequence>